<accession>A0ABT2ZJY5</accession>
<gene>
    <name evidence="1" type="ORF">OEZ71_03930</name>
</gene>
<evidence type="ECO:0000313" key="2">
    <source>
        <dbReference type="Proteomes" id="UP001652564"/>
    </source>
</evidence>
<keyword evidence="2" id="KW-1185">Reference proteome</keyword>
<organism evidence="1 2">
    <name type="scientific">Albidovulum litorale</name>
    <dbReference type="NCBI Taxonomy" id="2984134"/>
    <lineage>
        <taxon>Bacteria</taxon>
        <taxon>Pseudomonadati</taxon>
        <taxon>Pseudomonadota</taxon>
        <taxon>Alphaproteobacteria</taxon>
        <taxon>Rhodobacterales</taxon>
        <taxon>Paracoccaceae</taxon>
        <taxon>Albidovulum</taxon>
    </lineage>
</organism>
<evidence type="ECO:0000313" key="1">
    <source>
        <dbReference type="EMBL" id="MCV2871440.1"/>
    </source>
</evidence>
<proteinExistence type="predicted"/>
<sequence>MTDVTRLGLEQFLVEDVIVTLGNIRRTFRWVRESGPGADPAELHERLDRLDRLIDVVETRARDVCQQLQAAGGQLIRYAAPVAQNEIPIELAILDALAGMDEPPLFRSQRR</sequence>
<comment type="caution">
    <text evidence="1">The sequence shown here is derived from an EMBL/GenBank/DDBJ whole genome shotgun (WGS) entry which is preliminary data.</text>
</comment>
<dbReference type="EMBL" id="JAOWKZ010000001">
    <property type="protein sequence ID" value="MCV2871440.1"/>
    <property type="molecule type" value="Genomic_DNA"/>
</dbReference>
<reference evidence="1 2" key="1">
    <citation type="submission" date="2022-10" db="EMBL/GenBank/DDBJ databases">
        <title>Defluviimonas sp. nov., isolated from ocean surface sediments.</title>
        <authorList>
            <person name="He W."/>
            <person name="Wang L."/>
            <person name="Zhang D.-F."/>
        </authorList>
    </citation>
    <scope>NUCLEOTIDE SEQUENCE [LARGE SCALE GENOMIC DNA]</scope>
    <source>
        <strain evidence="1 2">WL0050</strain>
    </source>
</reference>
<dbReference type="Proteomes" id="UP001652564">
    <property type="component" value="Unassembled WGS sequence"/>
</dbReference>
<protein>
    <submittedName>
        <fullName evidence="1">Uncharacterized protein</fullName>
    </submittedName>
</protein>
<name>A0ABT2ZJY5_9RHOB</name>
<dbReference type="RefSeq" id="WP_263738609.1">
    <property type="nucleotide sequence ID" value="NZ_JAOWKZ010000001.1"/>
</dbReference>